<keyword evidence="3" id="KW-0349">Heme</keyword>
<feature type="transmembrane region" description="Helical" evidence="5">
    <location>
        <begin position="81"/>
        <end position="98"/>
    </location>
</feature>
<keyword evidence="8" id="KW-1185">Reference proteome</keyword>
<keyword evidence="5" id="KW-0472">Membrane</keyword>
<dbReference type="AlphaFoldDB" id="A0A1G5GUS3"/>
<keyword evidence="2 3" id="KW-0408">Iron</keyword>
<dbReference type="InterPro" id="IPR007359">
    <property type="entry name" value="SigmaE_reg_RseC_MucC"/>
</dbReference>
<protein>
    <submittedName>
        <fullName evidence="7">Positive regulator of sigma(E), RseC/MucC</fullName>
    </submittedName>
</protein>
<name>A0A1G5GUS3_9GAMM</name>
<organism evidence="7 8">
    <name type="scientific">Thiohalorhabdus denitrificans</name>
    <dbReference type="NCBI Taxonomy" id="381306"/>
    <lineage>
        <taxon>Bacteria</taxon>
        <taxon>Pseudomonadati</taxon>
        <taxon>Pseudomonadota</taxon>
        <taxon>Gammaproteobacteria</taxon>
        <taxon>Thiohalorhabdales</taxon>
        <taxon>Thiohalorhabdaceae</taxon>
        <taxon>Thiohalorhabdus</taxon>
    </lineage>
</organism>
<dbReference type="GO" id="GO:0020037">
    <property type="term" value="F:heme binding"/>
    <property type="evidence" value="ECO:0007669"/>
    <property type="project" value="InterPro"/>
</dbReference>
<dbReference type="Proteomes" id="UP000183104">
    <property type="component" value="Unassembled WGS sequence"/>
</dbReference>
<dbReference type="PIRSF" id="PIRSF004923">
    <property type="entry name" value="RseC"/>
    <property type="match status" value="1"/>
</dbReference>
<evidence type="ECO:0000256" key="1">
    <source>
        <dbReference type="ARBA" id="ARBA00022723"/>
    </source>
</evidence>
<dbReference type="GO" id="GO:0009055">
    <property type="term" value="F:electron transfer activity"/>
    <property type="evidence" value="ECO:0007669"/>
    <property type="project" value="InterPro"/>
</dbReference>
<feature type="domain" description="Cytochrome c" evidence="6">
    <location>
        <begin position="9"/>
        <end position="121"/>
    </location>
</feature>
<evidence type="ECO:0000259" key="6">
    <source>
        <dbReference type="PROSITE" id="PS51007"/>
    </source>
</evidence>
<evidence type="ECO:0000256" key="2">
    <source>
        <dbReference type="ARBA" id="ARBA00023004"/>
    </source>
</evidence>
<dbReference type="InterPro" id="IPR026268">
    <property type="entry name" value="RseC"/>
</dbReference>
<feature type="transmembrane region" description="Helical" evidence="5">
    <location>
        <begin position="110"/>
        <end position="129"/>
    </location>
</feature>
<feature type="region of interest" description="Disordered" evidence="4">
    <location>
        <begin position="138"/>
        <end position="170"/>
    </location>
</feature>
<dbReference type="GO" id="GO:0046872">
    <property type="term" value="F:metal ion binding"/>
    <property type="evidence" value="ECO:0007669"/>
    <property type="project" value="UniProtKB-KW"/>
</dbReference>
<keyword evidence="1 3" id="KW-0479">Metal-binding</keyword>
<dbReference type="RefSeq" id="WP_054964766.1">
    <property type="nucleotide sequence ID" value="NZ_FMUN01000007.1"/>
</dbReference>
<dbReference type="PANTHER" id="PTHR35867">
    <property type="entry name" value="PROTEIN RSEC"/>
    <property type="match status" value="1"/>
</dbReference>
<keyword evidence="5" id="KW-0812">Transmembrane</keyword>
<dbReference type="PROSITE" id="PS51007">
    <property type="entry name" value="CYTC"/>
    <property type="match status" value="1"/>
</dbReference>
<keyword evidence="5" id="KW-1133">Transmembrane helix</keyword>
<proteinExistence type="predicted"/>
<dbReference type="Pfam" id="PF04246">
    <property type="entry name" value="RseC_MucC"/>
    <property type="match status" value="1"/>
</dbReference>
<sequence>MIEAEATVVAVNDGEVEVEASTDGGGCGSCHSAGGCGGGRTILGTRPGAATRLRVAADLAVGPGDRVVVGLPEGGYLRASVALYLVPLLGMFGGAGIAEGVLGRLFSGGAPEILTLVAGLAGLGGGFLWQRGFGRRLASDPSRRPRIIRRAPGSEQPSTCRPLSSPGAGA</sequence>
<evidence type="ECO:0000313" key="7">
    <source>
        <dbReference type="EMBL" id="SCY55296.1"/>
    </source>
</evidence>
<evidence type="ECO:0000256" key="3">
    <source>
        <dbReference type="PROSITE-ProRule" id="PRU00433"/>
    </source>
</evidence>
<accession>A0A1G5GUS3</accession>
<evidence type="ECO:0000256" key="4">
    <source>
        <dbReference type="SAM" id="MobiDB-lite"/>
    </source>
</evidence>
<dbReference type="PANTHER" id="PTHR35867:SF1">
    <property type="entry name" value="PROTEIN RSEC"/>
    <property type="match status" value="1"/>
</dbReference>
<gene>
    <name evidence="7" type="ORF">SAMN05661077_2460</name>
</gene>
<dbReference type="InterPro" id="IPR009056">
    <property type="entry name" value="Cyt_c-like_dom"/>
</dbReference>
<reference evidence="8" key="1">
    <citation type="submission" date="2016-10" db="EMBL/GenBank/DDBJ databases">
        <authorList>
            <person name="Varghese N."/>
        </authorList>
    </citation>
    <scope>NUCLEOTIDE SEQUENCE [LARGE SCALE GENOMIC DNA]</scope>
    <source>
        <strain evidence="8">HL 19</strain>
    </source>
</reference>
<evidence type="ECO:0000256" key="5">
    <source>
        <dbReference type="SAM" id="Phobius"/>
    </source>
</evidence>
<dbReference type="EMBL" id="FMUN01000007">
    <property type="protein sequence ID" value="SCY55296.1"/>
    <property type="molecule type" value="Genomic_DNA"/>
</dbReference>
<evidence type="ECO:0000313" key="8">
    <source>
        <dbReference type="Proteomes" id="UP000183104"/>
    </source>
</evidence>